<keyword evidence="2" id="KW-0456">Lyase</keyword>
<organism evidence="3 4">
    <name type="scientific">Streptomyces yaizuensis</name>
    <dbReference type="NCBI Taxonomy" id="2989713"/>
    <lineage>
        <taxon>Bacteria</taxon>
        <taxon>Bacillati</taxon>
        <taxon>Actinomycetota</taxon>
        <taxon>Actinomycetes</taxon>
        <taxon>Kitasatosporales</taxon>
        <taxon>Streptomycetaceae</taxon>
        <taxon>Streptomyces</taxon>
    </lineage>
</organism>
<evidence type="ECO:0000313" key="4">
    <source>
        <dbReference type="Proteomes" id="UP001291653"/>
    </source>
</evidence>
<comment type="caution">
    <text evidence="3">The sequence shown here is derived from an EMBL/GenBank/DDBJ whole genome shotgun (WGS) entry which is preliminary data.</text>
</comment>
<dbReference type="Gene3D" id="3.40.50.970">
    <property type="match status" value="1"/>
</dbReference>
<dbReference type="SUPFAM" id="SSF52518">
    <property type="entry name" value="Thiamin diphosphate-binding fold (THDP-binding)"/>
    <property type="match status" value="1"/>
</dbReference>
<dbReference type="RefSeq" id="WP_323445032.1">
    <property type="nucleotide sequence ID" value="NZ_BSBI01000001.1"/>
</dbReference>
<evidence type="ECO:0000256" key="1">
    <source>
        <dbReference type="ARBA" id="ARBA00022793"/>
    </source>
</evidence>
<proteinExistence type="predicted"/>
<sequence>MSASAAYSTLVQAGVSLISGVPDSLLGPLHRVASLRSEIDYLPACDEATAVGLAAGAQLAGARSLVLMENSGLRRACETLARLTMSHRLHTVMLLSRRGAFGEANWWGLPHEETMHGHLRMFPVVSQEVDSLAGFEGLVDQAYATAGTGQRSVALIANPAFLRELRSADAYR</sequence>
<gene>
    <name evidence="3" type="ORF">SYYSPA8_01475</name>
</gene>
<evidence type="ECO:0000256" key="2">
    <source>
        <dbReference type="ARBA" id="ARBA00023239"/>
    </source>
</evidence>
<reference evidence="3 4" key="1">
    <citation type="submission" date="2022-10" db="EMBL/GenBank/DDBJ databases">
        <title>Draft genome sequence of Streptomyces sp. YSPA8.</title>
        <authorList>
            <person name="Moriuchi R."/>
            <person name="Dohra H."/>
            <person name="Yamamura H."/>
            <person name="Kodani S."/>
        </authorList>
    </citation>
    <scope>NUCLEOTIDE SEQUENCE [LARGE SCALE GENOMIC DNA]</scope>
    <source>
        <strain evidence="3 4">YSPA8</strain>
    </source>
</reference>
<dbReference type="InterPro" id="IPR051818">
    <property type="entry name" value="TPP_dependent_decarboxylase"/>
</dbReference>
<dbReference type="PANTHER" id="PTHR42818:SF1">
    <property type="entry name" value="SULFOPYRUVATE DECARBOXYLASE"/>
    <property type="match status" value="1"/>
</dbReference>
<protein>
    <submittedName>
        <fullName evidence="3">Sulfopyruvate decarboxylase</fullName>
    </submittedName>
</protein>
<dbReference type="PANTHER" id="PTHR42818">
    <property type="entry name" value="SULFOPYRUVATE DECARBOXYLASE SUBUNIT ALPHA"/>
    <property type="match status" value="1"/>
</dbReference>
<dbReference type="Proteomes" id="UP001291653">
    <property type="component" value="Unassembled WGS sequence"/>
</dbReference>
<keyword evidence="1" id="KW-0210">Decarboxylase</keyword>
<dbReference type="EMBL" id="BSBI01000001">
    <property type="protein sequence ID" value="GLF92914.1"/>
    <property type="molecule type" value="Genomic_DNA"/>
</dbReference>
<accession>A0ABQ5NRB8</accession>
<dbReference type="InterPro" id="IPR029061">
    <property type="entry name" value="THDP-binding"/>
</dbReference>
<name>A0ABQ5NRB8_9ACTN</name>
<keyword evidence="4" id="KW-1185">Reference proteome</keyword>
<evidence type="ECO:0000313" key="3">
    <source>
        <dbReference type="EMBL" id="GLF92914.1"/>
    </source>
</evidence>